<organism evidence="1 2">
    <name type="scientific">Ferrimonas marina</name>
    <dbReference type="NCBI Taxonomy" id="299255"/>
    <lineage>
        <taxon>Bacteria</taxon>
        <taxon>Pseudomonadati</taxon>
        <taxon>Pseudomonadota</taxon>
        <taxon>Gammaproteobacteria</taxon>
        <taxon>Alteromonadales</taxon>
        <taxon>Ferrimonadaceae</taxon>
        <taxon>Ferrimonas</taxon>
    </lineage>
</organism>
<proteinExistence type="predicted"/>
<accession>A0A1M5NZX7</accession>
<protein>
    <submittedName>
        <fullName evidence="1">Uncharacterized protein</fullName>
    </submittedName>
</protein>
<dbReference type="OrthoDB" id="5600613at2"/>
<gene>
    <name evidence="1" type="ORF">SAMN02745129_1229</name>
</gene>
<sequence>MPITLNRLIDQPEVEKVIIRSLDCALYQAVVVDAGKEQLIVDDNGKPLRGHGMYQLLEELRPIGAKCWVLQHSSAYDEMIGQPPRQGDNRLEVPLYPGEVIPFPTQNRRR</sequence>
<dbReference type="Pfam" id="PF20090">
    <property type="entry name" value="DUF6482"/>
    <property type="match status" value="1"/>
</dbReference>
<dbReference type="RefSeq" id="WP_067658503.1">
    <property type="nucleotide sequence ID" value="NZ_FQXG01000001.1"/>
</dbReference>
<dbReference type="AlphaFoldDB" id="A0A1M5NZX7"/>
<name>A0A1M5NZX7_9GAMM</name>
<reference evidence="1 2" key="1">
    <citation type="submission" date="2016-11" db="EMBL/GenBank/DDBJ databases">
        <authorList>
            <person name="Jaros S."/>
            <person name="Januszkiewicz K."/>
            <person name="Wedrychowicz H."/>
        </authorList>
    </citation>
    <scope>NUCLEOTIDE SEQUENCE [LARGE SCALE GENOMIC DNA]</scope>
    <source>
        <strain evidence="1 2">DSM 16917</strain>
    </source>
</reference>
<dbReference type="Proteomes" id="UP000184268">
    <property type="component" value="Unassembled WGS sequence"/>
</dbReference>
<dbReference type="EMBL" id="FQXG01000001">
    <property type="protein sequence ID" value="SHG94729.1"/>
    <property type="molecule type" value="Genomic_DNA"/>
</dbReference>
<keyword evidence="2" id="KW-1185">Reference proteome</keyword>
<evidence type="ECO:0000313" key="1">
    <source>
        <dbReference type="EMBL" id="SHG94729.1"/>
    </source>
</evidence>
<dbReference type="InterPro" id="IPR045508">
    <property type="entry name" value="DUF6482"/>
</dbReference>
<evidence type="ECO:0000313" key="2">
    <source>
        <dbReference type="Proteomes" id="UP000184268"/>
    </source>
</evidence>